<protein>
    <submittedName>
        <fullName evidence="1">Uncharacterized protein</fullName>
    </submittedName>
</protein>
<name>A0A963Z528_9PROT</name>
<dbReference type="InterPro" id="IPR029062">
    <property type="entry name" value="Class_I_gatase-like"/>
</dbReference>
<evidence type="ECO:0000313" key="2">
    <source>
        <dbReference type="Proteomes" id="UP000721844"/>
    </source>
</evidence>
<keyword evidence="2" id="KW-1185">Reference proteome</keyword>
<dbReference type="SUPFAM" id="SSF52317">
    <property type="entry name" value="Class I glutamine amidotransferase-like"/>
    <property type="match status" value="1"/>
</dbReference>
<dbReference type="Proteomes" id="UP000721844">
    <property type="component" value="Unassembled WGS sequence"/>
</dbReference>
<comment type="caution">
    <text evidence="1">The sequence shown here is derived from an EMBL/GenBank/DDBJ whole genome shotgun (WGS) entry which is preliminary data.</text>
</comment>
<organism evidence="1 2">
    <name type="scientific">Acidisoma cellulosilyticum</name>
    <dbReference type="NCBI Taxonomy" id="2802395"/>
    <lineage>
        <taxon>Bacteria</taxon>
        <taxon>Pseudomonadati</taxon>
        <taxon>Pseudomonadota</taxon>
        <taxon>Alphaproteobacteria</taxon>
        <taxon>Acetobacterales</taxon>
        <taxon>Acidocellaceae</taxon>
        <taxon>Acidisoma</taxon>
    </lineage>
</organism>
<dbReference type="Gene3D" id="3.40.50.880">
    <property type="match status" value="1"/>
</dbReference>
<evidence type="ECO:0000313" key="1">
    <source>
        <dbReference type="EMBL" id="MCB8882681.1"/>
    </source>
</evidence>
<dbReference type="RefSeq" id="WP_227309332.1">
    <property type="nucleotide sequence ID" value="NZ_JAESVA010000008.1"/>
</dbReference>
<accession>A0A963Z528</accession>
<proteinExistence type="predicted"/>
<sequence>MADPAALSHPAQDLSLIIAPYYLFRDWGAEVVVASIADVALSPPRAMKTDEATGPFLERYVQDRAARELFSDSLRFDELFADDFAAAFCVGLSGSGENAGLMPVLQALLTAGRPVVLLHSAGFDSLVAPTPAHLLTGTSPVLDPLALALAILALLEADGPG</sequence>
<reference evidence="1 2" key="1">
    <citation type="journal article" date="2021" name="Microorganisms">
        <title>Acidisoma silvae sp. nov. and Acidisomacellulosilytica sp. nov., Two Acidophilic Bacteria Isolated from Decaying Wood, Hydrolyzing Cellulose and Producing Poly-3-hydroxybutyrate.</title>
        <authorList>
            <person name="Mieszkin S."/>
            <person name="Pouder E."/>
            <person name="Uroz S."/>
            <person name="Simon-Colin C."/>
            <person name="Alain K."/>
        </authorList>
    </citation>
    <scope>NUCLEOTIDE SEQUENCE [LARGE SCALE GENOMIC DNA]</scope>
    <source>
        <strain evidence="1 2">HW T5.17</strain>
    </source>
</reference>
<dbReference type="AlphaFoldDB" id="A0A963Z528"/>
<gene>
    <name evidence="1" type="ORF">ACELLULO517_20725</name>
</gene>
<dbReference type="EMBL" id="JAESVA010000008">
    <property type="protein sequence ID" value="MCB8882681.1"/>
    <property type="molecule type" value="Genomic_DNA"/>
</dbReference>